<organism evidence="1 2">
    <name type="scientific">Rotaria sordida</name>
    <dbReference type="NCBI Taxonomy" id="392033"/>
    <lineage>
        <taxon>Eukaryota</taxon>
        <taxon>Metazoa</taxon>
        <taxon>Spiralia</taxon>
        <taxon>Gnathifera</taxon>
        <taxon>Rotifera</taxon>
        <taxon>Eurotatoria</taxon>
        <taxon>Bdelloidea</taxon>
        <taxon>Philodinida</taxon>
        <taxon>Philodinidae</taxon>
        <taxon>Rotaria</taxon>
    </lineage>
</organism>
<feature type="non-terminal residue" evidence="1">
    <location>
        <position position="1"/>
    </location>
</feature>
<evidence type="ECO:0000313" key="2">
    <source>
        <dbReference type="Proteomes" id="UP000663874"/>
    </source>
</evidence>
<comment type="caution">
    <text evidence="1">The sequence shown here is derived from an EMBL/GenBank/DDBJ whole genome shotgun (WGS) entry which is preliminary data.</text>
</comment>
<name>A0A820JLA4_9BILA</name>
<dbReference type="AlphaFoldDB" id="A0A820JLA4"/>
<reference evidence="1" key="1">
    <citation type="submission" date="2021-02" db="EMBL/GenBank/DDBJ databases">
        <authorList>
            <person name="Nowell W R."/>
        </authorList>
    </citation>
    <scope>NUCLEOTIDE SEQUENCE</scope>
</reference>
<sequence length="67" mass="7870">KNHIDENTELLIKQEDEYSHLYGPSTTYYTQQVSSFDDGENDNKYHIELAESESRPLMLYVLIENSN</sequence>
<protein>
    <submittedName>
        <fullName evidence="1">Uncharacterized protein</fullName>
    </submittedName>
</protein>
<dbReference type="EMBL" id="CAJOBE010041808">
    <property type="protein sequence ID" value="CAF4328721.1"/>
    <property type="molecule type" value="Genomic_DNA"/>
</dbReference>
<accession>A0A820JLA4</accession>
<dbReference type="Proteomes" id="UP000663874">
    <property type="component" value="Unassembled WGS sequence"/>
</dbReference>
<evidence type="ECO:0000313" key="1">
    <source>
        <dbReference type="EMBL" id="CAF4328721.1"/>
    </source>
</evidence>
<proteinExistence type="predicted"/>
<gene>
    <name evidence="1" type="ORF">FNK824_LOCUS41602</name>
</gene>